<dbReference type="Proteomes" id="UP000233524">
    <property type="component" value="Unassembled WGS sequence"/>
</dbReference>
<accession>A0A2N3NHM8</accession>
<reference evidence="1 2" key="1">
    <citation type="journal article" date="2017" name="G3 (Bethesda)">
        <title>First Draft Genome Sequence of the Pathogenic Fungus Lomentospora prolificans (Formerly Scedosporium prolificans).</title>
        <authorList>
            <person name="Luo R."/>
            <person name="Zimin A."/>
            <person name="Workman R."/>
            <person name="Fan Y."/>
            <person name="Pertea G."/>
            <person name="Grossman N."/>
            <person name="Wear M.P."/>
            <person name="Jia B."/>
            <person name="Miller H."/>
            <person name="Casadevall A."/>
            <person name="Timp W."/>
            <person name="Zhang S.X."/>
            <person name="Salzberg S.L."/>
        </authorList>
    </citation>
    <scope>NUCLEOTIDE SEQUENCE [LARGE SCALE GENOMIC DNA]</scope>
    <source>
        <strain evidence="1 2">JHH-5317</strain>
    </source>
</reference>
<keyword evidence="2" id="KW-1185">Reference proteome</keyword>
<dbReference type="VEuPathDB" id="FungiDB:jhhlp_001195"/>
<evidence type="ECO:0000313" key="1">
    <source>
        <dbReference type="EMBL" id="PKS11901.1"/>
    </source>
</evidence>
<protein>
    <submittedName>
        <fullName evidence="1">Uncharacterized protein</fullName>
    </submittedName>
</protein>
<evidence type="ECO:0000313" key="2">
    <source>
        <dbReference type="Proteomes" id="UP000233524"/>
    </source>
</evidence>
<sequence>MTEPTSYKDSRYVMPNDDDEKDRLDLRRMLSSSHLTISSISLPSRPTCLTSAPGPGSGPLIFADKHPNSCVIFVDLSPTQNALYHPMCLSRSTTSRNPGLSTPGWNSSTKVPPYDDRIFCQQARRLQEQAYGSLNRAAGSMSATFAPLNATTTP</sequence>
<gene>
    <name evidence="1" type="ORF">jhhlp_001195</name>
</gene>
<comment type="caution">
    <text evidence="1">The sequence shown here is derived from an EMBL/GenBank/DDBJ whole genome shotgun (WGS) entry which is preliminary data.</text>
</comment>
<dbReference type="EMBL" id="NLAX01000004">
    <property type="protein sequence ID" value="PKS11901.1"/>
    <property type="molecule type" value="Genomic_DNA"/>
</dbReference>
<proteinExistence type="predicted"/>
<dbReference type="InParanoid" id="A0A2N3NHM8"/>
<dbReference type="AlphaFoldDB" id="A0A2N3NHM8"/>
<name>A0A2N3NHM8_9PEZI</name>
<organism evidence="1 2">
    <name type="scientific">Lomentospora prolificans</name>
    <dbReference type="NCBI Taxonomy" id="41688"/>
    <lineage>
        <taxon>Eukaryota</taxon>
        <taxon>Fungi</taxon>
        <taxon>Dikarya</taxon>
        <taxon>Ascomycota</taxon>
        <taxon>Pezizomycotina</taxon>
        <taxon>Sordariomycetes</taxon>
        <taxon>Hypocreomycetidae</taxon>
        <taxon>Microascales</taxon>
        <taxon>Microascaceae</taxon>
        <taxon>Lomentospora</taxon>
    </lineage>
</organism>